<dbReference type="Pfam" id="PF00899">
    <property type="entry name" value="ThiF"/>
    <property type="match status" value="2"/>
</dbReference>
<dbReference type="EMBL" id="KV898351">
    <property type="protein sequence ID" value="OON16203.1"/>
    <property type="molecule type" value="Genomic_DNA"/>
</dbReference>
<sequence>METNGEVEELDEGLYSRQLYVLGTEGMRRMATADILVSGLGGLGVEVAKNIILAGVRSVTLHDPDPVSWSDLSSHFFAGSDDIGHGKAEVSRHKLAELNNHVSVHVLNKPKITSEDIRKFTVVVFTQGSHETCLEIGKVCHDLGVKFVAAATSGVFGKVFCDFGAEFVVSDPTGEDPPSVMIQQIEKKPYADAFSQPEFLVTDFTKFDRPSQIHLCYAALSDYAQKHKGAYPGTWNQSDAQEFIQCVRNLNASLKDTGAFVSELDEHLCSLFAYTSNGQCCPVQAVIGGFAAQEALKACTGKFKPLMQWSYFDAIECLPSSVSVAAEKCNKELVVGEGDAAPRGSRYDGQIAIFGHQFQEKLNRLKYFMVGAGAIGCELLKNFALMGVGASPSGKVTVTDMDSIERSNLNRQFLFRPWDISKMKSTVAAAAVKRMNPE</sequence>
<dbReference type="PRINTS" id="PR01849">
    <property type="entry name" value="UBIQUITINACT"/>
</dbReference>
<dbReference type="GO" id="GO:0005737">
    <property type="term" value="C:cytoplasm"/>
    <property type="evidence" value="ECO:0007669"/>
    <property type="project" value="TreeGrafter"/>
</dbReference>
<feature type="non-terminal residue" evidence="5">
    <location>
        <position position="438"/>
    </location>
</feature>
<dbReference type="InterPro" id="IPR035985">
    <property type="entry name" value="Ubiquitin-activating_enz"/>
</dbReference>
<reference evidence="5 6" key="1">
    <citation type="submission" date="2015-03" db="EMBL/GenBank/DDBJ databases">
        <title>Draft genome of the nematode, Opisthorchis viverrini.</title>
        <authorList>
            <person name="Mitreva M."/>
        </authorList>
    </citation>
    <scope>NUCLEOTIDE SEQUENCE [LARGE SCALE GENOMIC DNA]</scope>
    <source>
        <strain evidence="5">Khon Kaen</strain>
    </source>
</reference>
<evidence type="ECO:0000256" key="1">
    <source>
        <dbReference type="ARBA" id="ARBA00004906"/>
    </source>
</evidence>
<dbReference type="PANTHER" id="PTHR10953">
    <property type="entry name" value="UBIQUITIN-ACTIVATING ENZYME E1"/>
    <property type="match status" value="1"/>
</dbReference>
<dbReference type="InterPro" id="IPR000011">
    <property type="entry name" value="UBQ/SUMO-activ_enz_E1-like"/>
</dbReference>
<keyword evidence="6" id="KW-1185">Reference proteome</keyword>
<accession>A0A1S8WPQ0</accession>
<evidence type="ECO:0000313" key="5">
    <source>
        <dbReference type="EMBL" id="OON16203.1"/>
    </source>
</evidence>
<dbReference type="Gene3D" id="3.40.50.12550">
    <property type="entry name" value="Ubiquitin-activating enzyme E1, inactive adenylation domain, subdomain 2"/>
    <property type="match status" value="1"/>
</dbReference>
<proteinExistence type="inferred from homology"/>
<evidence type="ECO:0000259" key="4">
    <source>
        <dbReference type="Pfam" id="PF00899"/>
    </source>
</evidence>
<dbReference type="AlphaFoldDB" id="A0A1S8WPQ0"/>
<feature type="domain" description="THIF-type NAD/FAD binding fold" evidence="4">
    <location>
        <begin position="15"/>
        <end position="303"/>
    </location>
</feature>
<evidence type="ECO:0000313" key="6">
    <source>
        <dbReference type="Proteomes" id="UP000243686"/>
    </source>
</evidence>
<dbReference type="Proteomes" id="UP000243686">
    <property type="component" value="Unassembled WGS sequence"/>
</dbReference>
<gene>
    <name evidence="5" type="ORF">X801_07987</name>
</gene>
<dbReference type="SUPFAM" id="SSF69572">
    <property type="entry name" value="Activating enzymes of the ubiquitin-like proteins"/>
    <property type="match status" value="2"/>
</dbReference>
<evidence type="ECO:0000256" key="2">
    <source>
        <dbReference type="ARBA" id="ARBA00005673"/>
    </source>
</evidence>
<dbReference type="InterPro" id="IPR045886">
    <property type="entry name" value="ThiF/MoeB/HesA"/>
</dbReference>
<dbReference type="InterPro" id="IPR000594">
    <property type="entry name" value="ThiF_NAD_FAD-bd"/>
</dbReference>
<comment type="similarity">
    <text evidence="2">Belongs to the ubiquitin-activating E1 family.</text>
</comment>
<dbReference type="GO" id="GO:0004839">
    <property type="term" value="F:ubiquitin activating enzyme activity"/>
    <property type="evidence" value="ECO:0007669"/>
    <property type="project" value="TreeGrafter"/>
</dbReference>
<organism evidence="5 6">
    <name type="scientific">Opisthorchis viverrini</name>
    <name type="common">Southeast Asian liver fluke</name>
    <dbReference type="NCBI Taxonomy" id="6198"/>
    <lineage>
        <taxon>Eukaryota</taxon>
        <taxon>Metazoa</taxon>
        <taxon>Spiralia</taxon>
        <taxon>Lophotrochozoa</taxon>
        <taxon>Platyhelminthes</taxon>
        <taxon>Trematoda</taxon>
        <taxon>Digenea</taxon>
        <taxon>Opisthorchiida</taxon>
        <taxon>Opisthorchiata</taxon>
        <taxon>Opisthorchiidae</taxon>
        <taxon>Opisthorchis</taxon>
    </lineage>
</organism>
<dbReference type="GO" id="GO:0006974">
    <property type="term" value="P:DNA damage response"/>
    <property type="evidence" value="ECO:0007669"/>
    <property type="project" value="TreeGrafter"/>
</dbReference>
<dbReference type="FunFam" id="3.50.50.80:FF:000001">
    <property type="entry name" value="ubiquitin-like modifier-activating enzyme 1"/>
    <property type="match status" value="1"/>
</dbReference>
<protein>
    <submittedName>
        <fullName evidence="5">ThiF family protein</fullName>
    </submittedName>
</protein>
<feature type="domain" description="THIF-type NAD/FAD binding fold" evidence="4">
    <location>
        <begin position="347"/>
        <end position="438"/>
    </location>
</feature>
<dbReference type="Gene3D" id="3.50.50.80">
    <property type="entry name" value="Ubiquitin-activating enzyme E1, inactive adenylation domain, subdomain 1"/>
    <property type="match status" value="1"/>
</dbReference>
<dbReference type="GO" id="GO:0005634">
    <property type="term" value="C:nucleus"/>
    <property type="evidence" value="ECO:0007669"/>
    <property type="project" value="TreeGrafter"/>
</dbReference>
<dbReference type="PANTHER" id="PTHR10953:SF4">
    <property type="entry name" value="UBIQUITIN-ACTIVATING ENZYME E1 C-TERMINAL DOMAIN-CONTAINING PROTEIN"/>
    <property type="match status" value="1"/>
</dbReference>
<comment type="pathway">
    <text evidence="1">Protein modification; protein ubiquitination.</text>
</comment>
<dbReference type="InterPro" id="IPR042449">
    <property type="entry name" value="Ub-E1_IAD_1"/>
</dbReference>
<dbReference type="Gene3D" id="3.40.50.720">
    <property type="entry name" value="NAD(P)-binding Rossmann-like Domain"/>
    <property type="match status" value="1"/>
</dbReference>
<keyword evidence="3" id="KW-0436">Ligase</keyword>
<dbReference type="GO" id="GO:0006511">
    <property type="term" value="P:ubiquitin-dependent protein catabolic process"/>
    <property type="evidence" value="ECO:0007669"/>
    <property type="project" value="TreeGrafter"/>
</dbReference>
<evidence type="ECO:0000256" key="3">
    <source>
        <dbReference type="ARBA" id="ARBA00022598"/>
    </source>
</evidence>
<name>A0A1S8WPQ0_OPIVI</name>
<dbReference type="FunFam" id="3.40.50.12550:FF:000001">
    <property type="entry name" value="Ubiquitin-activating enzyme E1 1"/>
    <property type="match status" value="1"/>
</dbReference>